<protein>
    <recommendedName>
        <fullName evidence="8">Putative rRNA methyltransferase</fullName>
        <ecNumber evidence="8">2.1.1.-</ecNumber>
    </recommendedName>
    <alternativeName>
        <fullName evidence="8">2'-O-ribose RNA methyltransferase SPB1 homolog</fullName>
    </alternativeName>
</protein>
<accession>A0A9W6ZKP9</accession>
<dbReference type="EMBL" id="BRXW01000416">
    <property type="protein sequence ID" value="GMH52284.1"/>
    <property type="molecule type" value="Genomic_DNA"/>
</dbReference>
<evidence type="ECO:0000256" key="5">
    <source>
        <dbReference type="ARBA" id="ARBA00022679"/>
    </source>
</evidence>
<keyword evidence="5 8" id="KW-0808">Transferase</keyword>
<feature type="region of interest" description="Disordered" evidence="9">
    <location>
        <begin position="349"/>
        <end position="424"/>
    </location>
</feature>
<feature type="domain" description="Ribosomal RNA methyltransferase FtsJ" evidence="10">
    <location>
        <begin position="49"/>
        <end position="225"/>
    </location>
</feature>
<evidence type="ECO:0000256" key="4">
    <source>
        <dbReference type="ARBA" id="ARBA00022603"/>
    </source>
</evidence>
<dbReference type="GO" id="GO:0008650">
    <property type="term" value="F:rRNA (uridine-2'-O-)-methyltransferase activity"/>
    <property type="evidence" value="ECO:0007669"/>
    <property type="project" value="TreeGrafter"/>
</dbReference>
<dbReference type="Pfam" id="PF07780">
    <property type="entry name" value="Spb1_C"/>
    <property type="match status" value="1"/>
</dbReference>
<proteinExistence type="inferred from homology"/>
<feature type="active site" description="Proton acceptor" evidence="8">
    <location>
        <position position="182"/>
    </location>
</feature>
<evidence type="ECO:0000313" key="14">
    <source>
        <dbReference type="Proteomes" id="UP001165122"/>
    </source>
</evidence>
<evidence type="ECO:0000313" key="13">
    <source>
        <dbReference type="EMBL" id="GMH52284.1"/>
    </source>
</evidence>
<evidence type="ECO:0000259" key="11">
    <source>
        <dbReference type="Pfam" id="PF07780"/>
    </source>
</evidence>
<feature type="domain" description="DUF3381" evidence="12">
    <location>
        <begin position="260"/>
        <end position="410"/>
    </location>
</feature>
<dbReference type="OrthoDB" id="1287559at2759"/>
<dbReference type="SUPFAM" id="SSF53335">
    <property type="entry name" value="S-adenosyl-L-methionine-dependent methyltransferases"/>
    <property type="match status" value="1"/>
</dbReference>
<comment type="caution">
    <text evidence="13">The sequence shown here is derived from an EMBL/GenBank/DDBJ whole genome shotgun (WGS) entry which is preliminary data.</text>
</comment>
<dbReference type="PANTHER" id="PTHR10920:SF13">
    <property type="entry name" value="PRE-RRNA 2'-O-RIBOSE RNA METHYLTRANSFERASE FTSJ3"/>
    <property type="match status" value="1"/>
</dbReference>
<dbReference type="HAMAP" id="MF_01547">
    <property type="entry name" value="RNA_methyltr_E"/>
    <property type="match status" value="1"/>
</dbReference>
<evidence type="ECO:0000256" key="7">
    <source>
        <dbReference type="ARBA" id="ARBA00023242"/>
    </source>
</evidence>
<keyword evidence="3 8" id="KW-0698">rRNA processing</keyword>
<feature type="binding site" evidence="8">
    <location>
        <position position="142"/>
    </location>
    <ligand>
        <name>S-adenosyl-L-methionine</name>
        <dbReference type="ChEBI" id="CHEBI:59789"/>
    </ligand>
</feature>
<comment type="similarity">
    <text evidence="8">Belongs to the class I-like SAM-binding methyltransferase superfamily. RNA methyltransferase RlmE family. SPB1 subfamily.</text>
</comment>
<keyword evidence="6 8" id="KW-0949">S-adenosyl-L-methionine</keyword>
<feature type="binding site" evidence="8">
    <location>
        <position position="81"/>
    </location>
    <ligand>
        <name>S-adenosyl-L-methionine</name>
        <dbReference type="ChEBI" id="CHEBI:59789"/>
    </ligand>
</feature>
<gene>
    <name evidence="13" type="ORF">TrLO_g7229</name>
</gene>
<evidence type="ECO:0000256" key="8">
    <source>
        <dbReference type="HAMAP-Rule" id="MF_03163"/>
    </source>
</evidence>
<dbReference type="Gene3D" id="3.40.50.150">
    <property type="entry name" value="Vaccinia Virus protein VP39"/>
    <property type="match status" value="1"/>
</dbReference>
<name>A0A9W6ZKP9_9STRA</name>
<dbReference type="AlphaFoldDB" id="A0A9W6ZKP9"/>
<feature type="compositionally biased region" description="Basic residues" evidence="9">
    <location>
        <begin position="388"/>
        <end position="398"/>
    </location>
</feature>
<feature type="binding site" evidence="8">
    <location>
        <position position="101"/>
    </location>
    <ligand>
        <name>S-adenosyl-L-methionine</name>
        <dbReference type="ChEBI" id="CHEBI:59789"/>
    </ligand>
</feature>
<feature type="compositionally biased region" description="Acidic residues" evidence="9">
    <location>
        <begin position="603"/>
        <end position="615"/>
    </location>
</feature>
<feature type="compositionally biased region" description="Basic residues" evidence="9">
    <location>
        <begin position="501"/>
        <end position="512"/>
    </location>
</feature>
<dbReference type="InterPro" id="IPR050082">
    <property type="entry name" value="RNA_methyltr_RlmE"/>
</dbReference>
<evidence type="ECO:0000256" key="6">
    <source>
        <dbReference type="ARBA" id="ARBA00022691"/>
    </source>
</evidence>
<dbReference type="GO" id="GO:0030687">
    <property type="term" value="C:preribosome, large subunit precursor"/>
    <property type="evidence" value="ECO:0007669"/>
    <property type="project" value="TreeGrafter"/>
</dbReference>
<feature type="compositionally biased region" description="Basic and acidic residues" evidence="9">
    <location>
        <begin position="687"/>
        <end position="698"/>
    </location>
</feature>
<evidence type="ECO:0000256" key="2">
    <source>
        <dbReference type="ARBA" id="ARBA00022517"/>
    </source>
</evidence>
<evidence type="ECO:0000256" key="1">
    <source>
        <dbReference type="ARBA" id="ARBA00004604"/>
    </source>
</evidence>
<reference evidence="14" key="1">
    <citation type="journal article" date="2023" name="Commun. Biol.">
        <title>Genome analysis of Parmales, the sister group of diatoms, reveals the evolutionary specialization of diatoms from phago-mixotrophs to photoautotrophs.</title>
        <authorList>
            <person name="Ban H."/>
            <person name="Sato S."/>
            <person name="Yoshikawa S."/>
            <person name="Yamada K."/>
            <person name="Nakamura Y."/>
            <person name="Ichinomiya M."/>
            <person name="Sato N."/>
            <person name="Blanc-Mathieu R."/>
            <person name="Endo H."/>
            <person name="Kuwata A."/>
            <person name="Ogata H."/>
        </authorList>
    </citation>
    <scope>NUCLEOTIDE SEQUENCE [LARGE SCALE GENOMIC DNA]</scope>
    <source>
        <strain evidence="14">NIES 3700</strain>
    </source>
</reference>
<evidence type="ECO:0000256" key="9">
    <source>
        <dbReference type="SAM" id="MobiDB-lite"/>
    </source>
</evidence>
<feature type="domain" description="Ribosomal RNA methyltransferase SPB1-like C-terminal" evidence="11">
    <location>
        <begin position="771"/>
        <end position="944"/>
    </location>
</feature>
<dbReference type="InterPro" id="IPR029063">
    <property type="entry name" value="SAM-dependent_MTases_sf"/>
</dbReference>
<dbReference type="InterPro" id="IPR012920">
    <property type="entry name" value="rRNA_MeTfrase_SPB1-like_C"/>
</dbReference>
<dbReference type="GO" id="GO:0000466">
    <property type="term" value="P:maturation of 5.8S rRNA from tricistronic rRNA transcript (SSU-rRNA, 5.8S rRNA, LSU-rRNA)"/>
    <property type="evidence" value="ECO:0007669"/>
    <property type="project" value="TreeGrafter"/>
</dbReference>
<dbReference type="FunFam" id="3.40.50.150:FF:000004">
    <property type="entry name" value="AdoMet-dependent rRNA methyltransferase SPB1"/>
    <property type="match status" value="1"/>
</dbReference>
<dbReference type="InterPro" id="IPR024576">
    <property type="entry name" value="rRNA_MeTfrase_Spb1_DUF3381"/>
</dbReference>
<keyword evidence="7 8" id="KW-0539">Nucleus</keyword>
<keyword evidence="2 8" id="KW-0690">Ribosome biogenesis</keyword>
<feature type="compositionally biased region" description="Basic and acidic residues" evidence="9">
    <location>
        <begin position="456"/>
        <end position="468"/>
    </location>
</feature>
<feature type="compositionally biased region" description="Basic residues" evidence="9">
    <location>
        <begin position="568"/>
        <end position="578"/>
    </location>
</feature>
<dbReference type="InterPro" id="IPR002877">
    <property type="entry name" value="RNA_MeTrfase_FtsJ_dom"/>
</dbReference>
<feature type="region of interest" description="Disordered" evidence="9">
    <location>
        <begin position="898"/>
        <end position="961"/>
    </location>
</feature>
<dbReference type="PANTHER" id="PTHR10920">
    <property type="entry name" value="RIBOSOMAL RNA METHYLTRANSFERASE"/>
    <property type="match status" value="1"/>
</dbReference>
<feature type="compositionally biased region" description="Low complexity" evidence="9">
    <location>
        <begin position="651"/>
        <end position="663"/>
    </location>
</feature>
<dbReference type="Proteomes" id="UP001165122">
    <property type="component" value="Unassembled WGS sequence"/>
</dbReference>
<evidence type="ECO:0000259" key="12">
    <source>
        <dbReference type="Pfam" id="PF11861"/>
    </source>
</evidence>
<feature type="compositionally biased region" description="Basic and acidic residues" evidence="9">
    <location>
        <begin position="927"/>
        <end position="942"/>
    </location>
</feature>
<dbReference type="InterPro" id="IPR028589">
    <property type="entry name" value="SPB1-like"/>
</dbReference>
<feature type="compositionally biased region" description="Acidic residues" evidence="9">
    <location>
        <begin position="623"/>
        <end position="637"/>
    </location>
</feature>
<dbReference type="InterPro" id="IPR015507">
    <property type="entry name" value="rRNA-MeTfrase_E"/>
</dbReference>
<dbReference type="GO" id="GO:0005730">
    <property type="term" value="C:nucleolus"/>
    <property type="evidence" value="ECO:0007669"/>
    <property type="project" value="UniProtKB-SubCell"/>
</dbReference>
<comment type="catalytic activity">
    <reaction evidence="8">
        <text>a ribonucleotide in rRNA + S-adenosyl-L-methionine = a 2'-O-methylribonucleotide in rRNA + S-adenosyl-L-homocysteine + H(+)</text>
        <dbReference type="Rhea" id="RHEA:48628"/>
        <dbReference type="Rhea" id="RHEA-COMP:12164"/>
        <dbReference type="Rhea" id="RHEA-COMP:12165"/>
        <dbReference type="ChEBI" id="CHEBI:15378"/>
        <dbReference type="ChEBI" id="CHEBI:57856"/>
        <dbReference type="ChEBI" id="CHEBI:59789"/>
        <dbReference type="ChEBI" id="CHEBI:90675"/>
        <dbReference type="ChEBI" id="CHEBI:90676"/>
    </reaction>
</comment>
<feature type="compositionally biased region" description="Basic residues" evidence="9">
    <location>
        <begin position="943"/>
        <end position="961"/>
    </location>
</feature>
<dbReference type="HAMAP" id="MF_03163">
    <property type="entry name" value="RNA_methyltr_E_SPB1"/>
    <property type="match status" value="1"/>
</dbReference>
<keyword evidence="14" id="KW-1185">Reference proteome</keyword>
<organism evidence="13 14">
    <name type="scientific">Triparma laevis f. longispina</name>
    <dbReference type="NCBI Taxonomy" id="1714387"/>
    <lineage>
        <taxon>Eukaryota</taxon>
        <taxon>Sar</taxon>
        <taxon>Stramenopiles</taxon>
        <taxon>Ochrophyta</taxon>
        <taxon>Bolidophyceae</taxon>
        <taxon>Parmales</taxon>
        <taxon>Triparmaceae</taxon>
        <taxon>Triparma</taxon>
    </lineage>
</organism>
<dbReference type="EC" id="2.1.1.-" evidence="8"/>
<comment type="subcellular location">
    <subcellularLocation>
        <location evidence="1 8">Nucleus</location>
        <location evidence="1 8">Nucleolus</location>
    </subcellularLocation>
</comment>
<feature type="compositionally biased region" description="Acidic residues" evidence="9">
    <location>
        <begin position="472"/>
        <end position="484"/>
    </location>
</feature>
<comment type="function">
    <text evidence="8">Probable methyltransferase involved in the maturation of rRNA and in the biogenesis of ribosomal subunits.</text>
</comment>
<feature type="region of interest" description="Disordered" evidence="9">
    <location>
        <begin position="442"/>
        <end position="710"/>
    </location>
</feature>
<dbReference type="GO" id="GO:0000463">
    <property type="term" value="P:maturation of LSU-rRNA from tricistronic rRNA transcript (SSU-rRNA, 5.8S rRNA, LSU-rRNA)"/>
    <property type="evidence" value="ECO:0007669"/>
    <property type="project" value="TreeGrafter"/>
</dbReference>
<keyword evidence="4 8" id="KW-0489">Methyltransferase</keyword>
<feature type="binding site" evidence="8">
    <location>
        <position position="117"/>
    </location>
    <ligand>
        <name>S-adenosyl-L-methionine</name>
        <dbReference type="ChEBI" id="CHEBI:59789"/>
    </ligand>
</feature>
<dbReference type="Pfam" id="PF01728">
    <property type="entry name" value="FtsJ"/>
    <property type="match status" value="1"/>
</dbReference>
<evidence type="ECO:0000256" key="3">
    <source>
        <dbReference type="ARBA" id="ARBA00022552"/>
    </source>
</evidence>
<feature type="binding site" evidence="8">
    <location>
        <position position="83"/>
    </location>
    <ligand>
        <name>S-adenosyl-L-methionine</name>
        <dbReference type="ChEBI" id="CHEBI:59789"/>
    </ligand>
</feature>
<evidence type="ECO:0000259" key="10">
    <source>
        <dbReference type="Pfam" id="PF01728"/>
    </source>
</evidence>
<dbReference type="Pfam" id="PF11861">
    <property type="entry name" value="DUF3381"/>
    <property type="match status" value="1"/>
</dbReference>
<sequence length="961" mass="107725">MSFPEIPHPNCNPQFLVSSSLAATKATAGKRAKRHDRDKYYRLAKEQGYRSRAAFKLLQINKKYKFLSKAKTVIDLCAAPGGWTQVARNSLPSTGTVIALDILPIRPIPNVITHVADITTGKGQSLIRQSMSGSLADVVLCDGAPNVGGAFEKDSYLQNEIVLHSLKCACQHLMQNGTFVTKVYRSADYTSLIWVLKQLFGDVEAVKPASSRQQSAEIFLVCLGFKKPKVLDERFFQPKHVFSQISSDKKAISVFDKDYTKHRRQREGYSEDLDGTMRVMKPISEFIDTESPIEMLSESNGFTFDSEADKSIEATMPDVIRESCDDLKLLGKSEFKSLIQWREKLKKMRKEEEEDSDDEPTQKKPKRVLTEEEREEEIMEEIRAMKEKRIRKKKREKKKEREASAKLRRRKVMGMESNAQLEEEQEGIFSLDGVGSKVAHVGDVNLDNVPAEAIEYDDKSSDSEREENNNSDSDDSEMGDELDAAYELFLSKTKNAEAKSGTRRAKRKKKEERRRLEEQVGDDAQQMAEGGEHQRYLEMLSKGGQANDSDDDSGSSSDDGFFDEPVHPGKKTTRKKSKGLIVDLEGEDADEVKARNFFADPIFGDDDRDSDSDGNGDERGGDMMDEGDSGDSASSDEETSKPRKKQKKTNSPSSDSEDSSSSSGPITADDILASMPKTDKQKRHEKRIAASERLERRDARRAKQKGEEKLEIVDQEDDDLKELDEKTRARVSEARRLIKAGMGGDAKDDKGGLEIAPKIAVIDDRTYGSDQEDYDSDDHARTLALGTMMLRKSKAKQLVDASYNRFSWNDPKDLPDWFQDDESRHYRPQLPLPPALVQKMKDRFMTMAAKPIAKVAEARARKSKRANLALKAAKKKAEAVAQSSEMSETQKLKAITKAMKGKGNEGSGKTYVVAQKGKSKQGGKGIKLVDKRLKSDKRGMDRKGKKKKGGLTGGKRMRHHS</sequence>
<dbReference type="GO" id="GO:0016435">
    <property type="term" value="F:rRNA (guanine) methyltransferase activity"/>
    <property type="evidence" value="ECO:0007669"/>
    <property type="project" value="TreeGrafter"/>
</dbReference>